<dbReference type="SUPFAM" id="SSF51905">
    <property type="entry name" value="FAD/NAD(P)-binding domain"/>
    <property type="match status" value="1"/>
</dbReference>
<dbReference type="Pfam" id="PF00732">
    <property type="entry name" value="GMC_oxred_N"/>
    <property type="match status" value="1"/>
</dbReference>
<keyword evidence="8" id="KW-1185">Reference proteome</keyword>
<dbReference type="Proteomes" id="UP001652740">
    <property type="component" value="Unplaced"/>
</dbReference>
<dbReference type="InterPro" id="IPR012132">
    <property type="entry name" value="GMC_OxRdtase"/>
</dbReference>
<dbReference type="PANTHER" id="PTHR11552:SF147">
    <property type="entry name" value="CHOLINE DEHYDROGENASE, MITOCHONDRIAL"/>
    <property type="match status" value="1"/>
</dbReference>
<dbReference type="SUPFAM" id="SSF54373">
    <property type="entry name" value="FAD-linked reductases, C-terminal domain"/>
    <property type="match status" value="1"/>
</dbReference>
<evidence type="ECO:0000256" key="1">
    <source>
        <dbReference type="ARBA" id="ARBA00001974"/>
    </source>
</evidence>
<evidence type="ECO:0000313" key="9">
    <source>
        <dbReference type="RefSeq" id="XP_052759286.1"/>
    </source>
</evidence>
<dbReference type="InterPro" id="IPR007867">
    <property type="entry name" value="GMC_OxRtase_C"/>
</dbReference>
<evidence type="ECO:0000313" key="8">
    <source>
        <dbReference type="Proteomes" id="UP001652740"/>
    </source>
</evidence>
<comment type="similarity">
    <text evidence="2 5">Belongs to the GMC oxidoreductase family.</text>
</comment>
<keyword evidence="3 5" id="KW-0285">Flavoprotein</keyword>
<dbReference type="PIRSF" id="PIRSF000137">
    <property type="entry name" value="Alcohol_oxidase"/>
    <property type="match status" value="1"/>
</dbReference>
<dbReference type="Pfam" id="PF05199">
    <property type="entry name" value="GMC_oxred_C"/>
    <property type="match status" value="1"/>
</dbReference>
<comment type="cofactor">
    <cofactor evidence="1">
        <name>FAD</name>
        <dbReference type="ChEBI" id="CHEBI:57692"/>
    </cofactor>
</comment>
<dbReference type="Gene3D" id="3.50.50.60">
    <property type="entry name" value="FAD/NAD(P)-binding domain"/>
    <property type="match status" value="1"/>
</dbReference>
<evidence type="ECO:0000256" key="4">
    <source>
        <dbReference type="ARBA" id="ARBA00022827"/>
    </source>
</evidence>
<proteinExistence type="inferred from homology"/>
<dbReference type="PROSITE" id="PS00624">
    <property type="entry name" value="GMC_OXRED_2"/>
    <property type="match status" value="1"/>
</dbReference>
<sequence length="632" mass="69544">MIIFTNKNIEQKGQCWEFISKHIATMISGSLLRACPTNSSSVRAVVAAALQFFAASQCLISEPWPQQATIDNETSFDFIIVGGGTAGSVLAARLAEVDFSVLLLEAGGNPPQESIIPGFRDVLKGSPYDWNFTTMNDSYSSQALKDGSQRQPRGKVLGGTGSINDMVYARGFPADYDEWASQVGVDWSWSSVLEYFKKTERMTDENIANDPELMKYHGLSGEIEVTGTKKSTKDTDMFLQAFQELGYNISKDMTYPKTFGVGRFSHTIRHGRRDSSLTALLNKSSKTSNLFVLKEALVTKLLIQNRIVYGVKALLNGQEFNFYASREVILSAGTFNTPKLLLLSGIGPQSHLNSIGIDIVKILPVGDNLHDHVMVLTYLAAENGTCYADLPDLYMNIIKYLYNQTGIFSFSNSMGVYISVNKDAKVPDFAIYPTCMPVGSNFYDGCINILGFNSDICATLDAKNREYELLTLAVVLLKPKSRGTVRLNSTNPFDKPLIYSGTFNDSDDLINYPNVMKIAYSIANTSYFREKNAHVVDIKIEQCANLSVNEELACKAKAMAMSAWHAVGTAAMGSVVDSRLRVYGIRGLRIVDASVMPKVIRGNTNAPVVMIAEKAAQFIKQANGKCACMQYT</sequence>
<dbReference type="InterPro" id="IPR000172">
    <property type="entry name" value="GMC_OxRdtase_N"/>
</dbReference>
<evidence type="ECO:0000256" key="3">
    <source>
        <dbReference type="ARBA" id="ARBA00022630"/>
    </source>
</evidence>
<dbReference type="Gene3D" id="3.30.560.10">
    <property type="entry name" value="Glucose Oxidase, domain 3"/>
    <property type="match status" value="1"/>
</dbReference>
<organism evidence="8 9">
    <name type="scientific">Galleria mellonella</name>
    <name type="common">Greater wax moth</name>
    <dbReference type="NCBI Taxonomy" id="7137"/>
    <lineage>
        <taxon>Eukaryota</taxon>
        <taxon>Metazoa</taxon>
        <taxon>Ecdysozoa</taxon>
        <taxon>Arthropoda</taxon>
        <taxon>Hexapoda</taxon>
        <taxon>Insecta</taxon>
        <taxon>Pterygota</taxon>
        <taxon>Neoptera</taxon>
        <taxon>Endopterygota</taxon>
        <taxon>Lepidoptera</taxon>
        <taxon>Glossata</taxon>
        <taxon>Ditrysia</taxon>
        <taxon>Pyraloidea</taxon>
        <taxon>Pyralidae</taxon>
        <taxon>Galleriinae</taxon>
        <taxon>Galleria</taxon>
    </lineage>
</organism>
<reference evidence="9" key="1">
    <citation type="submission" date="2025-08" db="UniProtKB">
        <authorList>
            <consortium name="RefSeq"/>
        </authorList>
    </citation>
    <scope>IDENTIFICATION</scope>
    <source>
        <tissue evidence="9">Whole larvae</tissue>
    </source>
</reference>
<evidence type="ECO:0000259" key="6">
    <source>
        <dbReference type="PROSITE" id="PS00623"/>
    </source>
</evidence>
<feature type="domain" description="Glucose-methanol-choline oxidoreductase N-terminal" evidence="6">
    <location>
        <begin position="154"/>
        <end position="177"/>
    </location>
</feature>
<gene>
    <name evidence="9" type="primary">LOC113510000</name>
</gene>
<dbReference type="PROSITE" id="PS00623">
    <property type="entry name" value="GMC_OXRED_1"/>
    <property type="match status" value="1"/>
</dbReference>
<evidence type="ECO:0000259" key="7">
    <source>
        <dbReference type="PROSITE" id="PS00624"/>
    </source>
</evidence>
<evidence type="ECO:0000256" key="5">
    <source>
        <dbReference type="RuleBase" id="RU003968"/>
    </source>
</evidence>
<dbReference type="PANTHER" id="PTHR11552">
    <property type="entry name" value="GLUCOSE-METHANOL-CHOLINE GMC OXIDOREDUCTASE"/>
    <property type="match status" value="1"/>
</dbReference>
<accession>A0ABM3N6T0</accession>
<dbReference type="GeneID" id="113510000"/>
<evidence type="ECO:0000256" key="2">
    <source>
        <dbReference type="ARBA" id="ARBA00010790"/>
    </source>
</evidence>
<name>A0ABM3N6T0_GALME</name>
<dbReference type="InterPro" id="IPR036188">
    <property type="entry name" value="FAD/NAD-bd_sf"/>
</dbReference>
<dbReference type="RefSeq" id="XP_052759286.1">
    <property type="nucleotide sequence ID" value="XM_052903326.1"/>
</dbReference>
<keyword evidence="4 5" id="KW-0274">FAD</keyword>
<feature type="domain" description="Glucose-methanol-choline oxidoreductase N-terminal" evidence="7">
    <location>
        <begin position="333"/>
        <end position="347"/>
    </location>
</feature>
<protein>
    <submittedName>
        <fullName evidence="9">Ecdysone oxidase-like isoform X1</fullName>
    </submittedName>
</protein>